<evidence type="ECO:0000313" key="1">
    <source>
        <dbReference type="EMBL" id="CCC53406.1"/>
    </source>
</evidence>
<proteinExistence type="predicted"/>
<reference evidence="1" key="1">
    <citation type="journal article" date="2012" name="Proc. Natl. Acad. Sci. U.S.A.">
        <title>Antigenic diversity is generated by distinct evolutionary mechanisms in African trypanosome species.</title>
        <authorList>
            <person name="Jackson A.P."/>
            <person name="Berry A."/>
            <person name="Aslett M."/>
            <person name="Allison H.C."/>
            <person name="Burton P."/>
            <person name="Vavrova-Anderson J."/>
            <person name="Brown R."/>
            <person name="Browne H."/>
            <person name="Corton N."/>
            <person name="Hauser H."/>
            <person name="Gamble J."/>
            <person name="Gilderthorp R."/>
            <person name="Marcello L."/>
            <person name="McQuillan J."/>
            <person name="Otto T.D."/>
            <person name="Quail M.A."/>
            <person name="Sanders M.J."/>
            <person name="van Tonder A."/>
            <person name="Ginger M.L."/>
            <person name="Field M.C."/>
            <person name="Barry J.D."/>
            <person name="Hertz-Fowler C."/>
            <person name="Berriman M."/>
        </authorList>
    </citation>
    <scope>NUCLEOTIDE SEQUENCE</scope>
    <source>
        <strain evidence="1">Y486</strain>
    </source>
</reference>
<name>G0UC58_TRYVY</name>
<dbReference type="EMBL" id="HE573027">
    <property type="protein sequence ID" value="CCC53406.1"/>
    <property type="molecule type" value="Genomic_DNA"/>
</dbReference>
<accession>G0UC58</accession>
<protein>
    <submittedName>
        <fullName evidence="1">Uncharacterized protein</fullName>
    </submittedName>
</protein>
<gene>
    <name evidence="1" type="ORF">TVY486_1108900</name>
</gene>
<sequence>MAIKRASTPASLMHNTAYLQQVLPLSSEHHTLNGHHHVALLILWRLPLLITTDLHAESPFLRPGGRYFQQYITSRRNGAPSLNEKRGVGGRVRKGGRDIETPVVVVPYRSLVKKRLVNWTVLKRHCSHNDIRRVRICDKREGQRGGSK</sequence>
<organism evidence="1">
    <name type="scientific">Trypanosoma vivax (strain Y486)</name>
    <dbReference type="NCBI Taxonomy" id="1055687"/>
    <lineage>
        <taxon>Eukaryota</taxon>
        <taxon>Discoba</taxon>
        <taxon>Euglenozoa</taxon>
        <taxon>Kinetoplastea</taxon>
        <taxon>Metakinetoplastina</taxon>
        <taxon>Trypanosomatida</taxon>
        <taxon>Trypanosomatidae</taxon>
        <taxon>Trypanosoma</taxon>
        <taxon>Duttonella</taxon>
    </lineage>
</organism>
<dbReference type="AlphaFoldDB" id="G0UC58"/>